<evidence type="ECO:0000313" key="2">
    <source>
        <dbReference type="EMBL" id="BBM38005.1"/>
    </source>
</evidence>
<evidence type="ECO:0000256" key="1">
    <source>
        <dbReference type="SAM" id="Phobius"/>
    </source>
</evidence>
<keyword evidence="1" id="KW-1133">Transmembrane helix</keyword>
<dbReference type="KEGG" id="lhf:JCM16775_0712"/>
<dbReference type="RefSeq" id="WP_026745661.1">
    <property type="nucleotide sequence ID" value="NZ_AP019823.1"/>
</dbReference>
<feature type="transmembrane region" description="Helical" evidence="1">
    <location>
        <begin position="25"/>
        <end position="43"/>
    </location>
</feature>
<dbReference type="OrthoDB" id="82113at2"/>
<gene>
    <name evidence="2" type="ORF">JCM16775_0712</name>
</gene>
<name>A0A510JIC1_9FUSO</name>
<keyword evidence="1" id="KW-0812">Transmembrane</keyword>
<accession>A0A510JIC1</accession>
<reference evidence="2 3" key="1">
    <citation type="submission" date="2019-07" db="EMBL/GenBank/DDBJ databases">
        <title>Complete Genome Sequence of Leptotrichia hofstadii Strain JCM16775.</title>
        <authorList>
            <person name="Watanabe S."/>
            <person name="Cui L."/>
        </authorList>
    </citation>
    <scope>NUCLEOTIDE SEQUENCE [LARGE SCALE GENOMIC DNA]</scope>
    <source>
        <strain evidence="2 3">JCM16775</strain>
    </source>
</reference>
<protein>
    <submittedName>
        <fullName evidence="2">Uncharacterized protein</fullName>
    </submittedName>
</protein>
<dbReference type="AlphaFoldDB" id="A0A510JIC1"/>
<keyword evidence="3" id="KW-1185">Reference proteome</keyword>
<dbReference type="EMBL" id="AP019823">
    <property type="protein sequence ID" value="BBM38005.1"/>
    <property type="molecule type" value="Genomic_DNA"/>
</dbReference>
<dbReference type="Proteomes" id="UP000321892">
    <property type="component" value="Chromosome"/>
</dbReference>
<evidence type="ECO:0000313" key="3">
    <source>
        <dbReference type="Proteomes" id="UP000321892"/>
    </source>
</evidence>
<proteinExistence type="predicted"/>
<organism evidence="2 3">
    <name type="scientific">Leptotrichia hofstadii</name>
    <dbReference type="NCBI Taxonomy" id="157688"/>
    <lineage>
        <taxon>Bacteria</taxon>
        <taxon>Fusobacteriati</taxon>
        <taxon>Fusobacteriota</taxon>
        <taxon>Fusobacteriia</taxon>
        <taxon>Fusobacteriales</taxon>
        <taxon>Leptotrichiaceae</taxon>
        <taxon>Leptotrichia</taxon>
    </lineage>
</organism>
<keyword evidence="1" id="KW-0472">Membrane</keyword>
<sequence>MKKININNGVYNLKKKKLLGRKMKHFVRVSIILGTFIIIMSIIKFQENNLKNKIKVNKDVQEKQQQEILDICRTNKVMKIYSQNDGENFYVVLENKNIYKVDEDKLGNYTIGEYCK</sequence>